<dbReference type="EMBL" id="BKBC01000049">
    <property type="protein sequence ID" value="GEQ22455.1"/>
    <property type="molecule type" value="Genomic_DNA"/>
</dbReference>
<name>A0A512TQC6_CLOBU</name>
<sequence>MSYYDDSMKQLNIILNTHKENIVKNKFPEELKKIFMKIYAINYLSNRIELREKFDNDYYNVCFSCLLEAFSLIIKNYSRASLLVLRSCIENYIKYIIGSHNNGELNPYLIDDRSFSTNKATLDKVINNNYKNRLKEKGLNLNTKLQEKYSSLSGLSHSLVPQSRDNTFKYFSDLLTLNESMVNDVLNELSEISKYIFIFQTIICKESLKLWDSNELYKLFRLAIGKERTTNKYISILKEN</sequence>
<protein>
    <submittedName>
        <fullName evidence="1">Uncharacterized protein</fullName>
    </submittedName>
</protein>
<evidence type="ECO:0000313" key="1">
    <source>
        <dbReference type="EMBL" id="GEQ22455.1"/>
    </source>
</evidence>
<dbReference type="AlphaFoldDB" id="A0A512TQC6"/>
<gene>
    <name evidence="1" type="ORF">CBU02nite_29610</name>
</gene>
<evidence type="ECO:0000313" key="2">
    <source>
        <dbReference type="Proteomes" id="UP000321089"/>
    </source>
</evidence>
<organism evidence="1 2">
    <name type="scientific">Clostridium butyricum</name>
    <dbReference type="NCBI Taxonomy" id="1492"/>
    <lineage>
        <taxon>Bacteria</taxon>
        <taxon>Bacillati</taxon>
        <taxon>Bacillota</taxon>
        <taxon>Clostridia</taxon>
        <taxon>Eubacteriales</taxon>
        <taxon>Clostridiaceae</taxon>
        <taxon>Clostridium</taxon>
    </lineage>
</organism>
<dbReference type="Proteomes" id="UP000321089">
    <property type="component" value="Unassembled WGS sequence"/>
</dbReference>
<proteinExistence type="predicted"/>
<dbReference type="RefSeq" id="WP_003432417.1">
    <property type="nucleotide sequence ID" value="NZ_BKBC01000049.1"/>
</dbReference>
<comment type="caution">
    <text evidence="1">The sequence shown here is derived from an EMBL/GenBank/DDBJ whole genome shotgun (WGS) entry which is preliminary data.</text>
</comment>
<accession>A0A512TQC6</accession>
<reference evidence="1 2" key="1">
    <citation type="submission" date="2019-07" db="EMBL/GenBank/DDBJ databases">
        <title>Whole genome shotgun sequence of Clostridium butyricum NBRC 3858.</title>
        <authorList>
            <person name="Hosoyama A."/>
            <person name="Uohara A."/>
            <person name="Ohji S."/>
            <person name="Ichikawa N."/>
        </authorList>
    </citation>
    <scope>NUCLEOTIDE SEQUENCE [LARGE SCALE GENOMIC DNA]</scope>
    <source>
        <strain evidence="1 2">NBRC 3858</strain>
    </source>
</reference>